<evidence type="ECO:0000259" key="3">
    <source>
        <dbReference type="PROSITE" id="PS50106"/>
    </source>
</evidence>
<dbReference type="SMART" id="SM00228">
    <property type="entry name" value="PDZ"/>
    <property type="match status" value="1"/>
</dbReference>
<dbReference type="PROSITE" id="PS50106">
    <property type="entry name" value="PDZ"/>
    <property type="match status" value="1"/>
</dbReference>
<feature type="region of interest" description="Disordered" evidence="1">
    <location>
        <begin position="221"/>
        <end position="242"/>
    </location>
</feature>
<name>A0A8B7YW00_ACAPL</name>
<keyword evidence="2" id="KW-1133">Transmembrane helix</keyword>
<organism evidence="4 5">
    <name type="scientific">Acanthaster planci</name>
    <name type="common">Crown-of-thorns starfish</name>
    <dbReference type="NCBI Taxonomy" id="133434"/>
    <lineage>
        <taxon>Eukaryota</taxon>
        <taxon>Metazoa</taxon>
        <taxon>Echinodermata</taxon>
        <taxon>Eleutherozoa</taxon>
        <taxon>Asterozoa</taxon>
        <taxon>Asteroidea</taxon>
        <taxon>Valvatacea</taxon>
        <taxon>Valvatida</taxon>
        <taxon>Acanthasteridae</taxon>
        <taxon>Acanthaster</taxon>
    </lineage>
</organism>
<dbReference type="OrthoDB" id="10148734at2759"/>
<evidence type="ECO:0000313" key="4">
    <source>
        <dbReference type="Proteomes" id="UP000694845"/>
    </source>
</evidence>
<dbReference type="InterPro" id="IPR041489">
    <property type="entry name" value="PDZ_6"/>
</dbReference>
<dbReference type="Proteomes" id="UP000694845">
    <property type="component" value="Unplaced"/>
</dbReference>
<feature type="domain" description="PDZ" evidence="3">
    <location>
        <begin position="21"/>
        <end position="102"/>
    </location>
</feature>
<feature type="transmembrane region" description="Helical" evidence="2">
    <location>
        <begin position="366"/>
        <end position="388"/>
    </location>
</feature>
<dbReference type="SUPFAM" id="SSF50156">
    <property type="entry name" value="PDZ domain-like"/>
    <property type="match status" value="1"/>
</dbReference>
<dbReference type="InterPro" id="IPR001478">
    <property type="entry name" value="PDZ"/>
</dbReference>
<gene>
    <name evidence="5" type="primary">LOC110982626</name>
</gene>
<proteinExistence type="predicted"/>
<feature type="transmembrane region" description="Helical" evidence="2">
    <location>
        <begin position="336"/>
        <end position="359"/>
    </location>
</feature>
<accession>A0A8B7YW00</accession>
<dbReference type="InterPro" id="IPR036034">
    <property type="entry name" value="PDZ_sf"/>
</dbReference>
<dbReference type="Gene3D" id="2.30.42.10">
    <property type="match status" value="1"/>
</dbReference>
<evidence type="ECO:0000256" key="1">
    <source>
        <dbReference type="SAM" id="MobiDB-lite"/>
    </source>
</evidence>
<reference evidence="5" key="1">
    <citation type="submission" date="2025-08" db="UniProtKB">
        <authorList>
            <consortium name="RefSeq"/>
        </authorList>
    </citation>
    <scope>IDENTIFICATION</scope>
</reference>
<dbReference type="RefSeq" id="XP_022096872.1">
    <property type="nucleotide sequence ID" value="XM_022241180.1"/>
</dbReference>
<dbReference type="GeneID" id="110982626"/>
<dbReference type="Pfam" id="PF17820">
    <property type="entry name" value="PDZ_6"/>
    <property type="match status" value="1"/>
</dbReference>
<protein>
    <submittedName>
        <fullName evidence="5">Uncharacterized protein LOC110982626 isoform X1</fullName>
    </submittedName>
</protein>
<keyword evidence="2" id="KW-0812">Transmembrane</keyword>
<keyword evidence="4" id="KW-1185">Reference proteome</keyword>
<sequence length="425" mass="47594">MMYCERFIVLSCLFSASNTHQITLQETEQGSDILLENPNGSGDAVNLQAQIADGVGHYTLTRVRADGLAFKAGLRSDDQLIGINGKTIEKYSLQYVLQFLREGIQSKLLLELKRSHSGCTKYVWSFFELSVQEGNPAIEVISLLETDIDVIPTNILDATISWTGAPVNAFDIYLPDEKLYLGIDDGRVSFMTYDKKKCTFYRYNYDGGDSSQGNVVAYTQQNFKPPPSMNRNTPAAKKDRAKPEVDTMHFPTSMVTQWSFPPDPRLWYEKIAPTGDQRGRTLESMTQQGKFPHFHESVFNTLVHACLKLCRSESGKMVATLRKFQSSNRPNVDTAWLLRATMFSIFRYPFLAVLVNAFMGRYHCNCVPVLTSLLLFSFMSLNVGWYLAKSPTDNTAILSELPAVLGILPHEVRVGPTKTTGAGEA</sequence>
<keyword evidence="2" id="KW-0472">Membrane</keyword>
<dbReference type="KEGG" id="aplc:110982626"/>
<dbReference type="AlphaFoldDB" id="A0A8B7YW00"/>
<evidence type="ECO:0000313" key="5">
    <source>
        <dbReference type="RefSeq" id="XP_022096872.1"/>
    </source>
</evidence>
<evidence type="ECO:0000256" key="2">
    <source>
        <dbReference type="SAM" id="Phobius"/>
    </source>
</evidence>
<feature type="compositionally biased region" description="Polar residues" evidence="1">
    <location>
        <begin position="221"/>
        <end position="233"/>
    </location>
</feature>